<reference evidence="2" key="2">
    <citation type="submission" date="2013-04" db="EMBL/GenBank/DDBJ databases">
        <title>Bisphenol A degrading Sphingobium sp. strain BiD32.</title>
        <authorList>
            <person name="Nielsen J.L."/>
            <person name="Zhou N.A."/>
            <person name="Kjeldal H."/>
        </authorList>
    </citation>
    <scope>NUCLEOTIDE SEQUENCE [LARGE SCALE GENOMIC DNA]</scope>
    <source>
        <strain evidence="2">BiD32</strain>
    </source>
</reference>
<evidence type="ECO:0000313" key="2">
    <source>
        <dbReference type="Proteomes" id="UP000013201"/>
    </source>
</evidence>
<dbReference type="AlphaFoldDB" id="N1MHN7"/>
<proteinExistence type="predicted"/>
<dbReference type="EMBL" id="CAVK010000053">
    <property type="protein sequence ID" value="CCW16710.1"/>
    <property type="molecule type" value="Genomic_DNA"/>
</dbReference>
<name>N1MHN7_9SPHN</name>
<gene>
    <name evidence="1" type="ORF">EBBID32_10480</name>
</gene>
<evidence type="ECO:0000313" key="1">
    <source>
        <dbReference type="EMBL" id="CCW16710.1"/>
    </source>
</evidence>
<reference evidence="1 2" key="1">
    <citation type="submission" date="2013-03" db="EMBL/GenBank/DDBJ databases">
        <authorList>
            <person name="Le V."/>
        </authorList>
    </citation>
    <scope>NUCLEOTIDE SEQUENCE [LARGE SCALE GENOMIC DNA]</scope>
    <source>
        <strain evidence="1 2">BiD32</strain>
    </source>
</reference>
<accession>N1MHN7</accession>
<keyword evidence="2" id="KW-1185">Reference proteome</keyword>
<sequence>MIPFPPDRKDDPAFAKRRNICFASLFPALYCFGKTSAVEVVAGASDDHSSCKGRLS</sequence>
<organism evidence="1 2">
    <name type="scientific">Sphingobium indicum BiD32</name>
    <dbReference type="NCBI Taxonomy" id="1301087"/>
    <lineage>
        <taxon>Bacteria</taxon>
        <taxon>Pseudomonadati</taxon>
        <taxon>Pseudomonadota</taxon>
        <taxon>Alphaproteobacteria</taxon>
        <taxon>Sphingomonadales</taxon>
        <taxon>Sphingomonadaceae</taxon>
        <taxon>Sphingobium</taxon>
    </lineage>
</organism>
<dbReference type="Proteomes" id="UP000013201">
    <property type="component" value="Unassembled WGS sequence"/>
</dbReference>
<protein>
    <submittedName>
        <fullName evidence="1">Uncharacterized protein</fullName>
    </submittedName>
</protein>
<comment type="caution">
    <text evidence="1">The sequence shown here is derived from an EMBL/GenBank/DDBJ whole genome shotgun (WGS) entry which is preliminary data.</text>
</comment>